<dbReference type="Proteomes" id="UP001221328">
    <property type="component" value="Unassembled WGS sequence"/>
</dbReference>
<comment type="caution">
    <text evidence="1">The sequence shown here is derived from an EMBL/GenBank/DDBJ whole genome shotgun (WGS) entry which is preliminary data.</text>
</comment>
<name>A0ABT5FYE1_9ACTN</name>
<proteinExistence type="predicted"/>
<dbReference type="EMBL" id="JAQOSK010000009">
    <property type="protein sequence ID" value="MDC2957431.1"/>
    <property type="molecule type" value="Genomic_DNA"/>
</dbReference>
<reference evidence="1 2" key="1">
    <citation type="journal article" date="2015" name="Int. J. Syst. Evol. Microbiol.">
        <title>Streptomyces gilvifuscus sp. nov., an actinomycete that produces antibacterial compounds isolated from soil.</title>
        <authorList>
            <person name="Nguyen T.M."/>
            <person name="Kim J."/>
        </authorList>
    </citation>
    <scope>NUCLEOTIDE SEQUENCE [LARGE SCALE GENOMIC DNA]</scope>
    <source>
        <strain evidence="1 2">T113</strain>
    </source>
</reference>
<keyword evidence="2" id="KW-1185">Reference proteome</keyword>
<evidence type="ECO:0000313" key="2">
    <source>
        <dbReference type="Proteomes" id="UP001221328"/>
    </source>
</evidence>
<evidence type="ECO:0000313" key="1">
    <source>
        <dbReference type="EMBL" id="MDC2957431.1"/>
    </source>
</evidence>
<sequence length="97" mass="10210">MTATRAVPLAAAFMVIGRVPVHMLLTAIGQVPVRVLLMATKRVPVRVLLTAPVGTRGTAAYGAGPAGLLRRIRGLLRGGHRPIIARTAEAPCSPRQK</sequence>
<accession>A0ABT5FYE1</accession>
<protein>
    <recommendedName>
        <fullName evidence="3">Secreted protein</fullName>
    </recommendedName>
</protein>
<organism evidence="1 2">
    <name type="scientific">Streptomyces gilvifuscus</name>
    <dbReference type="NCBI Taxonomy" id="1550617"/>
    <lineage>
        <taxon>Bacteria</taxon>
        <taxon>Bacillati</taxon>
        <taxon>Actinomycetota</taxon>
        <taxon>Actinomycetes</taxon>
        <taxon>Kitasatosporales</taxon>
        <taxon>Streptomycetaceae</taxon>
        <taxon>Streptomyces</taxon>
    </lineage>
</organism>
<gene>
    <name evidence="1" type="ORF">PO587_23480</name>
</gene>
<evidence type="ECO:0008006" key="3">
    <source>
        <dbReference type="Google" id="ProtNLM"/>
    </source>
</evidence>